<dbReference type="Gene3D" id="3.60.70.12">
    <property type="entry name" value="L-amino peptidase D-ALA esterase/amidase"/>
    <property type="match status" value="1"/>
</dbReference>
<name>A0ABS2A9U8_9ACTN</name>
<dbReference type="PANTHER" id="PTHR36512">
    <property type="entry name" value="D-AMINOPEPTIDASE"/>
    <property type="match status" value="1"/>
</dbReference>
<evidence type="ECO:0000256" key="1">
    <source>
        <dbReference type="ARBA" id="ARBA00007068"/>
    </source>
</evidence>
<protein>
    <submittedName>
        <fullName evidence="2">P1 family peptidase</fullName>
    </submittedName>
</protein>
<sequence>MDGVRVGHTTLVDGDSIRTGITAVVPPRLPCPAGLFVGNGYGKMVGTTQVTELGEIETPVLLTATLSTFRVADALVTWMLRDPGRTSVNPVVAETNDGYLSDIRARPITEEHVLAALDGAAGGAPLEGAVGAGTGTGALGFKGGIGTASRVVGPYTVGVIVQSNFSGVLRVLGVPVPPSSVGVPPPPAHPGNSCVIVVATDGPFDARQLGRIARRAIFAMDRAGSDFAGGSGDYALAFSTSEGRAPESAVEPAFAGVLEAVEEALLNSLIAAPTTVGFQGHIRYGLPHDRLLQRLRDHGVSLL</sequence>
<dbReference type="InterPro" id="IPR016117">
    <property type="entry name" value="ArgJ-like_dom_sf"/>
</dbReference>
<keyword evidence="3" id="KW-1185">Reference proteome</keyword>
<evidence type="ECO:0000313" key="3">
    <source>
        <dbReference type="Proteomes" id="UP000632138"/>
    </source>
</evidence>
<gene>
    <name evidence="2" type="ORF">JIG36_13635</name>
</gene>
<proteinExistence type="inferred from homology"/>
<dbReference type="SUPFAM" id="SSF56266">
    <property type="entry name" value="DmpA/ArgJ-like"/>
    <property type="match status" value="1"/>
</dbReference>
<dbReference type="EMBL" id="JAENHP010000003">
    <property type="protein sequence ID" value="MBM2616601.1"/>
    <property type="molecule type" value="Genomic_DNA"/>
</dbReference>
<dbReference type="PANTHER" id="PTHR36512:SF3">
    <property type="entry name" value="BLR5678 PROTEIN"/>
    <property type="match status" value="1"/>
</dbReference>
<evidence type="ECO:0000313" key="2">
    <source>
        <dbReference type="EMBL" id="MBM2616601.1"/>
    </source>
</evidence>
<organism evidence="2 3">
    <name type="scientific">Paractinoplanes ovalisporus</name>
    <dbReference type="NCBI Taxonomy" id="2810368"/>
    <lineage>
        <taxon>Bacteria</taxon>
        <taxon>Bacillati</taxon>
        <taxon>Actinomycetota</taxon>
        <taxon>Actinomycetes</taxon>
        <taxon>Micromonosporales</taxon>
        <taxon>Micromonosporaceae</taxon>
        <taxon>Paractinoplanes</taxon>
    </lineage>
</organism>
<dbReference type="InterPro" id="IPR005321">
    <property type="entry name" value="Peptidase_S58_DmpA"/>
</dbReference>
<comment type="similarity">
    <text evidence="1">Belongs to the peptidase S58 family.</text>
</comment>
<dbReference type="Proteomes" id="UP000632138">
    <property type="component" value="Unassembled WGS sequence"/>
</dbReference>
<accession>A0ABS2A9U8</accession>
<reference evidence="2 3" key="1">
    <citation type="submission" date="2021-01" db="EMBL/GenBank/DDBJ databases">
        <title>Actinoplanes sp. nov. LDG1-06 isolated from lichen.</title>
        <authorList>
            <person name="Saeng-In P."/>
            <person name="Phongsopitanun W."/>
            <person name="Kanchanasin P."/>
            <person name="Yuki M."/>
            <person name="Kudo T."/>
            <person name="Ohkuma M."/>
            <person name="Tanasupawat S."/>
        </authorList>
    </citation>
    <scope>NUCLEOTIDE SEQUENCE [LARGE SCALE GENOMIC DNA]</scope>
    <source>
        <strain evidence="2 3">LDG1-06</strain>
    </source>
</reference>
<dbReference type="Pfam" id="PF03576">
    <property type="entry name" value="Peptidase_S58"/>
    <property type="match status" value="1"/>
</dbReference>
<comment type="caution">
    <text evidence="2">The sequence shown here is derived from an EMBL/GenBank/DDBJ whole genome shotgun (WGS) entry which is preliminary data.</text>
</comment>